<dbReference type="Proteomes" id="UP000251197">
    <property type="component" value="Unassembled WGS sequence"/>
</dbReference>
<name>A0A2X2TBB8_9ENTR</name>
<dbReference type="AlphaFoldDB" id="A0A2X2TBB8"/>
<evidence type="ECO:0000313" key="2">
    <source>
        <dbReference type="Proteomes" id="UP000251197"/>
    </source>
</evidence>
<dbReference type="EMBL" id="UAVU01000003">
    <property type="protein sequence ID" value="SQA99311.1"/>
    <property type="molecule type" value="Genomic_DNA"/>
</dbReference>
<organism evidence="1 2">
    <name type="scientific">Cedecea neteri</name>
    <dbReference type="NCBI Taxonomy" id="158822"/>
    <lineage>
        <taxon>Bacteria</taxon>
        <taxon>Pseudomonadati</taxon>
        <taxon>Pseudomonadota</taxon>
        <taxon>Gammaproteobacteria</taxon>
        <taxon>Enterobacterales</taxon>
        <taxon>Enterobacteriaceae</taxon>
        <taxon>Cedecea</taxon>
    </lineage>
</organism>
<reference evidence="1 2" key="1">
    <citation type="submission" date="2018-06" db="EMBL/GenBank/DDBJ databases">
        <authorList>
            <consortium name="Pathogen Informatics"/>
            <person name="Doyle S."/>
        </authorList>
    </citation>
    <scope>NUCLEOTIDE SEQUENCE [LARGE SCALE GENOMIC DNA]</scope>
    <source>
        <strain evidence="1 2">NCTC12120</strain>
    </source>
</reference>
<accession>A0A2X2TBB8</accession>
<gene>
    <name evidence="1" type="ORF">NCTC12120_03228</name>
</gene>
<evidence type="ECO:0000313" key="1">
    <source>
        <dbReference type="EMBL" id="SQA99311.1"/>
    </source>
</evidence>
<protein>
    <submittedName>
        <fullName evidence="1">Uncharacterized protein</fullName>
    </submittedName>
</protein>
<sequence>MPGTGVNRGHKKARRYAGLELLKMRLSDIQLLDFFLTANFTLFKYRYDGHQHDTADCGSIKRGKGARPAGQAEDRRAVGNHSQAQLGKAVADQVSEGALDAVCRANSFS</sequence>
<proteinExistence type="predicted"/>